<dbReference type="InterPro" id="IPR018357">
    <property type="entry name" value="Hexapep_transf_CS"/>
</dbReference>
<dbReference type="InterPro" id="IPR001451">
    <property type="entry name" value="Hexapep"/>
</dbReference>
<proteinExistence type="inferred from homology"/>
<dbReference type="EMBL" id="LR134350">
    <property type="protein sequence ID" value="VEG26449.1"/>
    <property type="molecule type" value="Genomic_DNA"/>
</dbReference>
<dbReference type="Gene3D" id="2.160.10.10">
    <property type="entry name" value="Hexapeptide repeat proteins"/>
    <property type="match status" value="1"/>
</dbReference>
<dbReference type="PANTHER" id="PTHR23416:SF23">
    <property type="entry name" value="ACETYLTRANSFERASE C18B11.09C-RELATED"/>
    <property type="match status" value="1"/>
</dbReference>
<dbReference type="InterPro" id="IPR051159">
    <property type="entry name" value="Hexapeptide_acetyltransf"/>
</dbReference>
<name>A0A3S5EGX4_9ACTO</name>
<dbReference type="Proteomes" id="UP000266895">
    <property type="component" value="Chromosome"/>
</dbReference>
<evidence type="ECO:0000313" key="5">
    <source>
        <dbReference type="Proteomes" id="UP000266895"/>
    </source>
</evidence>
<dbReference type="KEGG" id="ahw:NCTC11636_00531"/>
<evidence type="ECO:0000256" key="2">
    <source>
        <dbReference type="ARBA" id="ARBA00022679"/>
    </source>
</evidence>
<keyword evidence="5" id="KW-1185">Reference proteome</keyword>
<protein>
    <submittedName>
        <fullName evidence="4">Maltose O-acetyltransferase</fullName>
        <ecNumber evidence="4">2.3.1.79</ecNumber>
    </submittedName>
</protein>
<dbReference type="AlphaFoldDB" id="A0A3S5EGX4"/>
<dbReference type="RefSeq" id="WP_170174826.1">
    <property type="nucleotide sequence ID" value="NZ_LR134350.1"/>
</dbReference>
<comment type="similarity">
    <text evidence="1">Belongs to the transferase hexapeptide repeat family.</text>
</comment>
<dbReference type="GO" id="GO:0008925">
    <property type="term" value="F:maltose O-acetyltransferase activity"/>
    <property type="evidence" value="ECO:0007669"/>
    <property type="project" value="UniProtKB-EC"/>
</dbReference>
<keyword evidence="2 4" id="KW-0808">Transferase</keyword>
<dbReference type="CDD" id="cd04647">
    <property type="entry name" value="LbH_MAT_like"/>
    <property type="match status" value="1"/>
</dbReference>
<evidence type="ECO:0000256" key="1">
    <source>
        <dbReference type="ARBA" id="ARBA00007274"/>
    </source>
</evidence>
<evidence type="ECO:0000313" key="4">
    <source>
        <dbReference type="EMBL" id="VEG26449.1"/>
    </source>
</evidence>
<dbReference type="InterPro" id="IPR011004">
    <property type="entry name" value="Trimer_LpxA-like_sf"/>
</dbReference>
<dbReference type="SUPFAM" id="SSF51161">
    <property type="entry name" value="Trimeric LpxA-like enzymes"/>
    <property type="match status" value="1"/>
</dbReference>
<keyword evidence="4" id="KW-0012">Acyltransferase</keyword>
<accession>A0A3S5EGX4</accession>
<gene>
    <name evidence="4" type="primary">maa_1</name>
    <name evidence="4" type="ORF">NCTC11636_00531</name>
</gene>
<keyword evidence="3" id="KW-0677">Repeat</keyword>
<sequence>MVSPSQLVNAARRRTARRQFAAARARGALVAGTDVVLGPFARCSTGSSARPSVVIGTHVFLDCSLYTLGAGRLEIGSHCWIGGAGSTMIGATESLVIGTGVIISNHVRIYDNNNHPTSVEARERMTRGEHGGPLWSWTEAESAPVVIGDDVWIGEFATVLKGVSIGRGAVVASHAVVTKDVPPDTIVAGNPAVPVKRLR</sequence>
<dbReference type="GO" id="GO:0005829">
    <property type="term" value="C:cytosol"/>
    <property type="evidence" value="ECO:0007669"/>
    <property type="project" value="TreeGrafter"/>
</dbReference>
<dbReference type="PANTHER" id="PTHR23416">
    <property type="entry name" value="SIALIC ACID SYNTHASE-RELATED"/>
    <property type="match status" value="1"/>
</dbReference>
<dbReference type="Pfam" id="PF00132">
    <property type="entry name" value="Hexapep"/>
    <property type="match status" value="1"/>
</dbReference>
<dbReference type="EC" id="2.3.1.79" evidence="4"/>
<reference evidence="4 5" key="1">
    <citation type="submission" date="2018-12" db="EMBL/GenBank/DDBJ databases">
        <authorList>
            <consortium name="Pathogen Informatics"/>
        </authorList>
    </citation>
    <scope>NUCLEOTIDE SEQUENCE [LARGE SCALE GENOMIC DNA]</scope>
    <source>
        <strain evidence="4 5">NCTC11636</strain>
    </source>
</reference>
<dbReference type="PROSITE" id="PS00101">
    <property type="entry name" value="HEXAPEP_TRANSFERASES"/>
    <property type="match status" value="1"/>
</dbReference>
<organism evidence="4 5">
    <name type="scientific">Actinomyces howellii</name>
    <dbReference type="NCBI Taxonomy" id="52771"/>
    <lineage>
        <taxon>Bacteria</taxon>
        <taxon>Bacillati</taxon>
        <taxon>Actinomycetota</taxon>
        <taxon>Actinomycetes</taxon>
        <taxon>Actinomycetales</taxon>
        <taxon>Actinomycetaceae</taxon>
        <taxon>Actinomyces</taxon>
    </lineage>
</organism>
<evidence type="ECO:0000256" key="3">
    <source>
        <dbReference type="ARBA" id="ARBA00022737"/>
    </source>
</evidence>